<dbReference type="InterPro" id="IPR042239">
    <property type="entry name" value="Nop_C"/>
</dbReference>
<gene>
    <name evidence="2" type="ORF">TVY486_0804230</name>
</gene>
<reference evidence="2" key="1">
    <citation type="journal article" date="2012" name="Proc. Natl. Acad. Sci. U.S.A.">
        <title>Antigenic diversity is generated by distinct evolutionary mechanisms in African trypanosome species.</title>
        <authorList>
            <person name="Jackson A.P."/>
            <person name="Berry A."/>
            <person name="Aslett M."/>
            <person name="Allison H.C."/>
            <person name="Burton P."/>
            <person name="Vavrova-Anderson J."/>
            <person name="Brown R."/>
            <person name="Browne H."/>
            <person name="Corton N."/>
            <person name="Hauser H."/>
            <person name="Gamble J."/>
            <person name="Gilderthorp R."/>
            <person name="Marcello L."/>
            <person name="McQuillan J."/>
            <person name="Otto T.D."/>
            <person name="Quail M.A."/>
            <person name="Sanders M.J."/>
            <person name="van Tonder A."/>
            <person name="Ginger M.L."/>
            <person name="Field M.C."/>
            <person name="Barry J.D."/>
            <person name="Hertz-Fowler C."/>
            <person name="Berriman M."/>
        </authorList>
    </citation>
    <scope>NUCLEOTIDE SEQUENCE</scope>
    <source>
        <strain evidence="2">Y486</strain>
    </source>
</reference>
<dbReference type="PANTHER" id="PTHR13904:SF0">
    <property type="entry name" value="U4_U6 SMALL NUCLEAR RIBONUCLEOPROTEIN PRP31"/>
    <property type="match status" value="1"/>
</dbReference>
<organism evidence="2">
    <name type="scientific">Trypanosoma vivax (strain Y486)</name>
    <dbReference type="NCBI Taxonomy" id="1055687"/>
    <lineage>
        <taxon>Eukaryota</taxon>
        <taxon>Discoba</taxon>
        <taxon>Euglenozoa</taxon>
        <taxon>Kinetoplastea</taxon>
        <taxon>Metakinetoplastina</taxon>
        <taxon>Trypanosomatida</taxon>
        <taxon>Trypanosomatidae</taxon>
        <taxon>Trypanosoma</taxon>
        <taxon>Duttonella</taxon>
    </lineage>
</organism>
<dbReference type="SUPFAM" id="SSF89124">
    <property type="entry name" value="Nop domain"/>
    <property type="match status" value="1"/>
</dbReference>
<name>G0U160_TRYVY</name>
<proteinExistence type="predicted"/>
<dbReference type="InterPro" id="IPR036070">
    <property type="entry name" value="Nop_dom_sf"/>
</dbReference>
<dbReference type="InterPro" id="IPR027105">
    <property type="entry name" value="Prp31"/>
</dbReference>
<accession>G0U160</accession>
<protein>
    <recommendedName>
        <fullName evidence="1">Nop domain-containing protein</fullName>
    </recommendedName>
</protein>
<dbReference type="InterPro" id="IPR002687">
    <property type="entry name" value="Nop_dom"/>
</dbReference>
<dbReference type="GO" id="GO:0005687">
    <property type="term" value="C:U4 snRNP"/>
    <property type="evidence" value="ECO:0007669"/>
    <property type="project" value="TreeGrafter"/>
</dbReference>
<dbReference type="Pfam" id="PF01798">
    <property type="entry name" value="Nop"/>
    <property type="match status" value="1"/>
</dbReference>
<dbReference type="GO" id="GO:0046540">
    <property type="term" value="C:U4/U6 x U5 tri-snRNP complex"/>
    <property type="evidence" value="ECO:0007669"/>
    <property type="project" value="InterPro"/>
</dbReference>
<dbReference type="Gene3D" id="1.10.246.90">
    <property type="entry name" value="Nop domain"/>
    <property type="match status" value="1"/>
</dbReference>
<dbReference type="PROSITE" id="PS51358">
    <property type="entry name" value="NOP"/>
    <property type="match status" value="1"/>
</dbReference>
<dbReference type="AlphaFoldDB" id="G0U160"/>
<evidence type="ECO:0000313" key="2">
    <source>
        <dbReference type="EMBL" id="CCC49815.1"/>
    </source>
</evidence>
<feature type="domain" description="Nop" evidence="1">
    <location>
        <begin position="8"/>
        <end position="132"/>
    </location>
</feature>
<dbReference type="PANTHER" id="PTHR13904">
    <property type="entry name" value="PRE-MRNA SPLICING FACTOR PRP31"/>
    <property type="match status" value="1"/>
</dbReference>
<dbReference type="GO" id="GO:0000244">
    <property type="term" value="P:spliceosomal tri-snRNP complex assembly"/>
    <property type="evidence" value="ECO:0007669"/>
    <property type="project" value="InterPro"/>
</dbReference>
<dbReference type="EMBL" id="HE573024">
    <property type="protein sequence ID" value="CCC49815.1"/>
    <property type="molecule type" value="Genomic_DNA"/>
</dbReference>
<dbReference type="GO" id="GO:0071011">
    <property type="term" value="C:precatalytic spliceosome"/>
    <property type="evidence" value="ECO:0007669"/>
    <property type="project" value="TreeGrafter"/>
</dbReference>
<sequence>MAGSVVNTLPNLCALVGCEVTRKLVERAGSVAALARLSDAGLRHAGSEASTSPHHADSLYACFLSGAPVFVDFFGTDAARADSLQAARKGLAVLARKCHLAIKADVSDHSGDCTFGEEELKKVKRSFETLLIEGKVKEEQLQAIMQRSDLQAEVLKTIKKAPEQRKRPRGDDDGEYDDLLQIKL</sequence>
<evidence type="ECO:0000259" key="1">
    <source>
        <dbReference type="PROSITE" id="PS51358"/>
    </source>
</evidence>
<dbReference type="VEuPathDB" id="TriTrypDB:TvY486_0804230"/>